<feature type="domain" description="Beta-galactosidase trimerisation" evidence="10">
    <location>
        <begin position="414"/>
        <end position="623"/>
    </location>
</feature>
<comment type="catalytic activity">
    <reaction evidence="1 6">
        <text>Hydrolysis of terminal non-reducing beta-D-galactose residues in beta-D-galactosides.</text>
        <dbReference type="EC" id="3.2.1.23"/>
    </reaction>
</comment>
<dbReference type="OrthoDB" id="9800974at2"/>
<evidence type="ECO:0000259" key="9">
    <source>
        <dbReference type="Pfam" id="PF02449"/>
    </source>
</evidence>
<dbReference type="PATRIC" id="fig|1437605.7.peg.125"/>
<feature type="active site" description="Proton donor" evidence="7">
    <location>
        <position position="162"/>
    </location>
</feature>
<dbReference type="KEGG" id="bact:AB656_00615"/>
<dbReference type="InterPro" id="IPR017853">
    <property type="entry name" value="GH"/>
</dbReference>
<dbReference type="PANTHER" id="PTHR36447">
    <property type="entry name" value="BETA-GALACTOSIDASE GANA"/>
    <property type="match status" value="1"/>
</dbReference>
<dbReference type="PIRSF" id="PIRSF001084">
    <property type="entry name" value="B-galactosidase"/>
    <property type="match status" value="1"/>
</dbReference>
<dbReference type="eggNOG" id="COG1874">
    <property type="taxonomic scope" value="Bacteria"/>
</dbReference>
<reference evidence="11 12" key="1">
    <citation type="submission" date="2014-03" db="EMBL/GenBank/DDBJ databases">
        <title>Genomics of Bifidobacteria.</title>
        <authorList>
            <person name="Ventura M."/>
            <person name="Milani C."/>
            <person name="Lugli G.A."/>
        </authorList>
    </citation>
    <scope>NUCLEOTIDE SEQUENCE [LARGE SCALE GENOMIC DNA]</scope>
    <source>
        <strain evidence="11 12">DSM 22766</strain>
    </source>
</reference>
<dbReference type="InterPro" id="IPR029062">
    <property type="entry name" value="Class_I_gatase-like"/>
</dbReference>
<dbReference type="RefSeq" id="WP_033503884.1">
    <property type="nucleotide sequence ID" value="NZ_CP011786.1"/>
</dbReference>
<dbReference type="SUPFAM" id="SSF51445">
    <property type="entry name" value="(Trans)glycosidases"/>
    <property type="match status" value="1"/>
</dbReference>
<comment type="similarity">
    <text evidence="2 6">Belongs to the glycosyl hydrolase 42 family.</text>
</comment>
<accession>A0A086YZK1</accession>
<dbReference type="CDD" id="cd03143">
    <property type="entry name" value="A4_beta-galactosidase_middle_domain"/>
    <property type="match status" value="1"/>
</dbReference>
<evidence type="ECO:0000256" key="3">
    <source>
        <dbReference type="ARBA" id="ARBA00012756"/>
    </source>
</evidence>
<feature type="active site" description="Nucleophile" evidence="7">
    <location>
        <position position="321"/>
    </location>
</feature>
<evidence type="ECO:0000313" key="11">
    <source>
        <dbReference type="EMBL" id="KFI39701.1"/>
    </source>
</evidence>
<dbReference type="Pfam" id="PF08532">
    <property type="entry name" value="Glyco_hydro_42M"/>
    <property type="match status" value="1"/>
</dbReference>
<dbReference type="InterPro" id="IPR013529">
    <property type="entry name" value="Glyco_hydro_42_N"/>
</dbReference>
<name>A0A086YZK1_9BIFI</name>
<dbReference type="Proteomes" id="UP000029015">
    <property type="component" value="Unassembled WGS sequence"/>
</dbReference>
<dbReference type="GO" id="GO:0009341">
    <property type="term" value="C:beta-galactosidase complex"/>
    <property type="evidence" value="ECO:0007669"/>
    <property type="project" value="InterPro"/>
</dbReference>
<dbReference type="GO" id="GO:0004565">
    <property type="term" value="F:beta-galactosidase activity"/>
    <property type="evidence" value="ECO:0007669"/>
    <property type="project" value="UniProtKB-EC"/>
</dbReference>
<dbReference type="EC" id="3.2.1.23" evidence="3 6"/>
<proteinExistence type="inferred from homology"/>
<evidence type="ECO:0000256" key="1">
    <source>
        <dbReference type="ARBA" id="ARBA00001412"/>
    </source>
</evidence>
<feature type="binding site" evidence="8">
    <location>
        <position position="123"/>
    </location>
    <ligand>
        <name>substrate</name>
    </ligand>
</feature>
<evidence type="ECO:0000259" key="10">
    <source>
        <dbReference type="Pfam" id="PF08532"/>
    </source>
</evidence>
<dbReference type="InterPro" id="IPR003476">
    <property type="entry name" value="Glyco_hydro_42"/>
</dbReference>
<dbReference type="Gene3D" id="3.20.20.80">
    <property type="entry name" value="Glycosidases"/>
    <property type="match status" value="1"/>
</dbReference>
<gene>
    <name evidence="11" type="ORF">BACT_0401</name>
</gene>
<sequence length="698" mass="78044">MTEQHRKFKWPQPVKGDRPRIWFGGDYNPDQWPEDVWEKDMAYMVKAGVNIVSLAIFSWAKLEPEEGVFDFAWLDKVIDMLGSSGVAVDLATSTASPPMWLTQAHPEVLWQDERGDVCWPGARQHWKPTSPVYREYALTLCRALATHYKDDPTVVAWHVGNEYGCHNRFDYSDDAKNAFQLWCKERYGTIENLNKAWGTAFWSQELNDFTQIIPPRFIGKGNFTNPSRLLDFKRFSSDALKSFYEAERDALAEITPDKPLSTNFMISAGNMTLDYDDWGYQVDFVSNDHYFTPGEAHLDELAYSGSLISGVARRHPWLLMEQSTGAVNWRTINERKEPGQLIRDSLVHLGMGADGICFFQWRQSQAGAEKFHSAMISHAGTDTEVFRDTCELGQDLRALTEEGLLDAGVVKSPVAVVFDYQSQWATEHSATPSQNVHHWTEPLDWFRALADVGVRADVVPVRGDWDTYEAVVLPSLYILDADNSRRVRDYVAAGGKIIVTYYTGISDQNDHIWLGGYPGSIRDVVGVRSEEFVPMGDGKDGALDHLTLSNGARAHDIADYITSVEDTTRVLVTYSGDDPWSGMIGVPAITVNAFGKGQAAYVGCRLGRENLALSLPELCKAMGIALPDSAGSGNLLRLERLNQETGQAFAFYFNRTRDKVAAQLEGVPIIWSHAEVDASKETAILEPNGVVVSKGTRK</sequence>
<feature type="domain" description="Glycoside hydrolase family 42 N-terminal" evidence="9">
    <location>
        <begin position="26"/>
        <end position="398"/>
    </location>
</feature>
<evidence type="ECO:0000256" key="5">
    <source>
        <dbReference type="ARBA" id="ARBA00023295"/>
    </source>
</evidence>
<comment type="caution">
    <text evidence="11">The sequence shown here is derived from an EMBL/GenBank/DDBJ whole genome shotgun (WGS) entry which is preliminary data.</text>
</comment>
<keyword evidence="4 6" id="KW-0378">Hydrolase</keyword>
<dbReference type="Pfam" id="PF02449">
    <property type="entry name" value="Glyco_hydro_42"/>
    <property type="match status" value="1"/>
</dbReference>
<dbReference type="SUPFAM" id="SSF52317">
    <property type="entry name" value="Class I glutamine amidotransferase-like"/>
    <property type="match status" value="1"/>
</dbReference>
<feature type="binding site" evidence="8">
    <location>
        <position position="329"/>
    </location>
    <ligand>
        <name>substrate</name>
    </ligand>
</feature>
<evidence type="ECO:0000256" key="6">
    <source>
        <dbReference type="PIRNR" id="PIRNR001084"/>
    </source>
</evidence>
<evidence type="ECO:0000313" key="12">
    <source>
        <dbReference type="Proteomes" id="UP000029015"/>
    </source>
</evidence>
<feature type="binding site" evidence="8">
    <location>
        <position position="161"/>
    </location>
    <ligand>
        <name>substrate</name>
    </ligand>
</feature>
<keyword evidence="5 6" id="KW-0326">Glycosidase</keyword>
<evidence type="ECO:0000256" key="7">
    <source>
        <dbReference type="PIRSR" id="PIRSR001084-1"/>
    </source>
</evidence>
<dbReference type="AlphaFoldDB" id="A0A086YZK1"/>
<dbReference type="Gene3D" id="2.60.40.1180">
    <property type="entry name" value="Golgi alpha-mannosidase II"/>
    <property type="match status" value="1"/>
</dbReference>
<organism evidence="11 12">
    <name type="scientific">Bifidobacterium actinocoloniiforme DSM 22766</name>
    <dbReference type="NCBI Taxonomy" id="1437605"/>
    <lineage>
        <taxon>Bacteria</taxon>
        <taxon>Bacillati</taxon>
        <taxon>Actinomycetota</taxon>
        <taxon>Actinomycetes</taxon>
        <taxon>Bifidobacteriales</taxon>
        <taxon>Bifidobacteriaceae</taxon>
        <taxon>Bifidobacterium</taxon>
    </lineage>
</organism>
<dbReference type="Gene3D" id="3.40.50.880">
    <property type="match status" value="1"/>
</dbReference>
<dbReference type="PANTHER" id="PTHR36447:SF1">
    <property type="entry name" value="BETA-GALACTOSIDASE GANA"/>
    <property type="match status" value="1"/>
</dbReference>
<keyword evidence="12" id="KW-1185">Reference proteome</keyword>
<evidence type="ECO:0000256" key="8">
    <source>
        <dbReference type="PIRSR" id="PIRSR001084-2"/>
    </source>
</evidence>
<dbReference type="EMBL" id="JGYK01000001">
    <property type="protein sequence ID" value="KFI39701.1"/>
    <property type="molecule type" value="Genomic_DNA"/>
</dbReference>
<evidence type="ECO:0000256" key="2">
    <source>
        <dbReference type="ARBA" id="ARBA00005940"/>
    </source>
</evidence>
<evidence type="ECO:0000256" key="4">
    <source>
        <dbReference type="ARBA" id="ARBA00022801"/>
    </source>
</evidence>
<dbReference type="InterPro" id="IPR013780">
    <property type="entry name" value="Glyco_hydro_b"/>
</dbReference>
<dbReference type="InterPro" id="IPR013738">
    <property type="entry name" value="Beta_galactosidase_Trimer"/>
</dbReference>
<protein>
    <recommendedName>
        <fullName evidence="3 6">Beta-galactosidase</fullName>
        <shortName evidence="6">Beta-gal</shortName>
        <ecNumber evidence="3 6">3.2.1.23</ecNumber>
    </recommendedName>
</protein>
<dbReference type="STRING" id="1437605.AB656_00615"/>
<dbReference type="GO" id="GO:0005975">
    <property type="term" value="P:carbohydrate metabolic process"/>
    <property type="evidence" value="ECO:0007669"/>
    <property type="project" value="InterPro"/>
</dbReference>